<protein>
    <submittedName>
        <fullName evidence="3">Unannotated protein</fullName>
    </submittedName>
</protein>
<gene>
    <name evidence="2" type="ORF">UFOPK2310_00708</name>
    <name evidence="3" type="ORF">UFOPK2625_00058</name>
    <name evidence="4" type="ORF">UFOPK4092_01195</name>
</gene>
<dbReference type="EMBL" id="CAEZXZ010000004">
    <property type="protein sequence ID" value="CAB4692563.1"/>
    <property type="molecule type" value="Genomic_DNA"/>
</dbReference>
<dbReference type="InterPro" id="IPR050312">
    <property type="entry name" value="IolE/XylAMocC-like"/>
</dbReference>
<dbReference type="EMBL" id="CAFBPJ010000154">
    <property type="protein sequence ID" value="CAB5025536.1"/>
    <property type="molecule type" value="Genomic_DNA"/>
</dbReference>
<dbReference type="Gene3D" id="3.20.20.150">
    <property type="entry name" value="Divalent-metal-dependent TIM barrel enzymes"/>
    <property type="match status" value="1"/>
</dbReference>
<dbReference type="InterPro" id="IPR036237">
    <property type="entry name" value="Xyl_isomerase-like_sf"/>
</dbReference>
<dbReference type="SUPFAM" id="SSF51658">
    <property type="entry name" value="Xylose isomerase-like"/>
    <property type="match status" value="1"/>
</dbReference>
<evidence type="ECO:0000313" key="4">
    <source>
        <dbReference type="EMBL" id="CAB5025536.1"/>
    </source>
</evidence>
<accession>A0A6J6P779</accession>
<reference evidence="3" key="1">
    <citation type="submission" date="2020-05" db="EMBL/GenBank/DDBJ databases">
        <authorList>
            <person name="Chiriac C."/>
            <person name="Salcher M."/>
            <person name="Ghai R."/>
            <person name="Kavagutti S V."/>
        </authorList>
    </citation>
    <scope>NUCLEOTIDE SEQUENCE</scope>
</reference>
<evidence type="ECO:0000259" key="1">
    <source>
        <dbReference type="Pfam" id="PF01261"/>
    </source>
</evidence>
<evidence type="ECO:0000313" key="2">
    <source>
        <dbReference type="EMBL" id="CAB4672758.1"/>
    </source>
</evidence>
<feature type="domain" description="Xylose isomerase-like TIM barrel" evidence="1">
    <location>
        <begin position="21"/>
        <end position="254"/>
    </location>
</feature>
<dbReference type="PANTHER" id="PTHR12110:SF47">
    <property type="match status" value="1"/>
</dbReference>
<dbReference type="Pfam" id="PF01261">
    <property type="entry name" value="AP_endonuc_2"/>
    <property type="match status" value="1"/>
</dbReference>
<dbReference type="EMBL" id="CAEZWW010000070">
    <property type="protein sequence ID" value="CAB4672758.1"/>
    <property type="molecule type" value="Genomic_DNA"/>
</dbReference>
<evidence type="ECO:0000313" key="3">
    <source>
        <dbReference type="EMBL" id="CAB4692563.1"/>
    </source>
</evidence>
<dbReference type="AlphaFoldDB" id="A0A6J6P779"/>
<dbReference type="InterPro" id="IPR013022">
    <property type="entry name" value="Xyl_isomerase-like_TIM-brl"/>
</dbReference>
<proteinExistence type="predicted"/>
<organism evidence="3">
    <name type="scientific">freshwater metagenome</name>
    <dbReference type="NCBI Taxonomy" id="449393"/>
    <lineage>
        <taxon>unclassified sequences</taxon>
        <taxon>metagenomes</taxon>
        <taxon>ecological metagenomes</taxon>
    </lineage>
</organism>
<name>A0A6J6P779_9ZZZZ</name>
<dbReference type="PANTHER" id="PTHR12110">
    <property type="entry name" value="HYDROXYPYRUVATE ISOMERASE"/>
    <property type="match status" value="1"/>
</dbReference>
<sequence length="259" mass="27967">MSPLVGLSSSSVYPETTAAAFEIASSLGYDGVEVMVGTDSISQDVDALAALVDHYQLPVLSIHAPCLLVTQRVWGTDSWAKLRKAQAAAELLGASTVVVHPPFRWQREYARTFVGGLEAMRSETAVQFAVENMFPWRAVSQRLPAYSPGWDIRDEDYPHTTLDLSHTSVSGSDALQFARDLGDRLSHLHLADGSGSARDEHLVPGRGNQPAGAVLSHLATTGFAGSVIVEVSTRGAGSREHRESDLKEALAFARLHLRH</sequence>